<dbReference type="RefSeq" id="WP_121933500.1">
    <property type="nucleotide sequence ID" value="NZ_RDOJ01000002.1"/>
</dbReference>
<dbReference type="EMBL" id="RDOJ01000002">
    <property type="protein sequence ID" value="RLZ12287.1"/>
    <property type="molecule type" value="Genomic_DNA"/>
</dbReference>
<comment type="caution">
    <text evidence="1">The sequence shown here is derived from an EMBL/GenBank/DDBJ whole genome shotgun (WGS) entry which is preliminary data.</text>
</comment>
<dbReference type="SUPFAM" id="SSF117074">
    <property type="entry name" value="Hypothetical protein PA1324"/>
    <property type="match status" value="1"/>
</dbReference>
<reference evidence="1 2" key="1">
    <citation type="submission" date="2018-10" db="EMBL/GenBank/DDBJ databases">
        <authorList>
            <person name="Chen X."/>
        </authorList>
    </citation>
    <scope>NUCLEOTIDE SEQUENCE [LARGE SCALE GENOMIC DNA]</scope>
    <source>
        <strain evidence="1 2">YIM 102668</strain>
    </source>
</reference>
<name>A0A3L9MHA4_9FLAO</name>
<dbReference type="Proteomes" id="UP000275348">
    <property type="component" value="Unassembled WGS sequence"/>
</dbReference>
<accession>A0A3L9MHA4</accession>
<evidence type="ECO:0000313" key="2">
    <source>
        <dbReference type="Proteomes" id="UP000275348"/>
    </source>
</evidence>
<keyword evidence="1" id="KW-0645">Protease</keyword>
<sequence length="216" mass="24990">MKYTLLLGIFLCFNSLIEAQYVEPEKKDKEAMLKKQNEKIIYPKQQFDSIAAKNMLAMGKGKIKGVAFTRARENKNFGLKTGEKIFANKIKVILFPVTPYFEEYYALWKDKSKNNPKKNTYVLMSNDATRYRLESITNSSGEFTFPDMKPGKYYIYGTLGYTTTYTGNQYTGSGYNGYGGRTDYYTPYEYYKDSSEFLELFVEVKSDGEVVNVKLR</sequence>
<dbReference type="GO" id="GO:0004180">
    <property type="term" value="F:carboxypeptidase activity"/>
    <property type="evidence" value="ECO:0007669"/>
    <property type="project" value="UniProtKB-KW"/>
</dbReference>
<keyword evidence="1" id="KW-0121">Carboxypeptidase</keyword>
<dbReference type="AlphaFoldDB" id="A0A3L9MHA4"/>
<organism evidence="1 2">
    <name type="scientific">Faecalibacter macacae</name>
    <dbReference type="NCBI Taxonomy" id="1859289"/>
    <lineage>
        <taxon>Bacteria</taxon>
        <taxon>Pseudomonadati</taxon>
        <taxon>Bacteroidota</taxon>
        <taxon>Flavobacteriia</taxon>
        <taxon>Flavobacteriales</taxon>
        <taxon>Weeksellaceae</taxon>
        <taxon>Faecalibacter</taxon>
    </lineage>
</organism>
<evidence type="ECO:0000313" key="1">
    <source>
        <dbReference type="EMBL" id="RLZ12287.1"/>
    </source>
</evidence>
<keyword evidence="2" id="KW-1185">Reference proteome</keyword>
<dbReference type="OrthoDB" id="6058208at2"/>
<proteinExistence type="predicted"/>
<keyword evidence="1" id="KW-0378">Hydrolase</keyword>
<protein>
    <submittedName>
        <fullName evidence="1">Carboxypeptidase regulatory-like domain-containing protein</fullName>
    </submittedName>
</protein>
<gene>
    <name evidence="1" type="ORF">EAH69_01885</name>
</gene>